<accession>A0A0E9XBQ8</accession>
<keyword evidence="1" id="KW-0812">Transmembrane</keyword>
<reference evidence="2" key="2">
    <citation type="journal article" date="2015" name="Fish Shellfish Immunol.">
        <title>Early steps in the European eel (Anguilla anguilla)-Vibrio vulnificus interaction in the gills: Role of the RtxA13 toxin.</title>
        <authorList>
            <person name="Callol A."/>
            <person name="Pajuelo D."/>
            <person name="Ebbesson L."/>
            <person name="Teles M."/>
            <person name="MacKenzie S."/>
            <person name="Amaro C."/>
        </authorList>
    </citation>
    <scope>NUCLEOTIDE SEQUENCE</scope>
</reference>
<sequence>MCSTSMNSGTGKMIADYYGLVMSCCEGYLCNNALRIKSVLFLLLVPLASVILFN</sequence>
<dbReference type="EMBL" id="GBXM01009332">
    <property type="protein sequence ID" value="JAH99245.1"/>
    <property type="molecule type" value="Transcribed_RNA"/>
</dbReference>
<organism evidence="2">
    <name type="scientific">Anguilla anguilla</name>
    <name type="common">European freshwater eel</name>
    <name type="synonym">Muraena anguilla</name>
    <dbReference type="NCBI Taxonomy" id="7936"/>
    <lineage>
        <taxon>Eukaryota</taxon>
        <taxon>Metazoa</taxon>
        <taxon>Chordata</taxon>
        <taxon>Craniata</taxon>
        <taxon>Vertebrata</taxon>
        <taxon>Euteleostomi</taxon>
        <taxon>Actinopterygii</taxon>
        <taxon>Neopterygii</taxon>
        <taxon>Teleostei</taxon>
        <taxon>Anguilliformes</taxon>
        <taxon>Anguillidae</taxon>
        <taxon>Anguilla</taxon>
    </lineage>
</organism>
<evidence type="ECO:0008006" key="3">
    <source>
        <dbReference type="Google" id="ProtNLM"/>
    </source>
</evidence>
<evidence type="ECO:0000256" key="1">
    <source>
        <dbReference type="SAM" id="Phobius"/>
    </source>
</evidence>
<dbReference type="AlphaFoldDB" id="A0A0E9XBQ8"/>
<reference evidence="2" key="1">
    <citation type="submission" date="2014-11" db="EMBL/GenBank/DDBJ databases">
        <authorList>
            <person name="Amaro Gonzalez C."/>
        </authorList>
    </citation>
    <scope>NUCLEOTIDE SEQUENCE</scope>
</reference>
<keyword evidence="1" id="KW-1133">Transmembrane helix</keyword>
<feature type="transmembrane region" description="Helical" evidence="1">
    <location>
        <begin position="36"/>
        <end position="53"/>
    </location>
</feature>
<name>A0A0E9XBQ8_ANGAN</name>
<keyword evidence="1" id="KW-0472">Membrane</keyword>
<evidence type="ECO:0000313" key="2">
    <source>
        <dbReference type="EMBL" id="JAH99245.1"/>
    </source>
</evidence>
<proteinExistence type="predicted"/>
<protein>
    <recommendedName>
        <fullName evidence="3">UPAR/Ly6 domain-containing protein</fullName>
    </recommendedName>
</protein>